<evidence type="ECO:0000313" key="1">
    <source>
        <dbReference type="EMBL" id="VDN24003.1"/>
    </source>
</evidence>
<proteinExistence type="predicted"/>
<keyword evidence="2" id="KW-1185">Reference proteome</keyword>
<name>A0A3P7MK85_CYLGO</name>
<dbReference type="Proteomes" id="UP000271889">
    <property type="component" value="Unassembled WGS sequence"/>
</dbReference>
<protein>
    <submittedName>
        <fullName evidence="1">Uncharacterized protein</fullName>
    </submittedName>
</protein>
<organism evidence="1 2">
    <name type="scientific">Cylicostephanus goldi</name>
    <name type="common">Nematode worm</name>
    <dbReference type="NCBI Taxonomy" id="71465"/>
    <lineage>
        <taxon>Eukaryota</taxon>
        <taxon>Metazoa</taxon>
        <taxon>Ecdysozoa</taxon>
        <taxon>Nematoda</taxon>
        <taxon>Chromadorea</taxon>
        <taxon>Rhabditida</taxon>
        <taxon>Rhabditina</taxon>
        <taxon>Rhabditomorpha</taxon>
        <taxon>Strongyloidea</taxon>
        <taxon>Strongylidae</taxon>
        <taxon>Cylicostephanus</taxon>
    </lineage>
</organism>
<accession>A0A3P7MK85</accession>
<dbReference type="OrthoDB" id="2113814at2759"/>
<sequence length="55" mass="6230">MLVAESENGEPLADLNQIIDCFMEVQAVQPCTSFLLEVLKVVGKLFWFAICRRLT</sequence>
<dbReference type="AlphaFoldDB" id="A0A3P7MK85"/>
<reference evidence="1 2" key="1">
    <citation type="submission" date="2018-11" db="EMBL/GenBank/DDBJ databases">
        <authorList>
            <consortium name="Pathogen Informatics"/>
        </authorList>
    </citation>
    <scope>NUCLEOTIDE SEQUENCE [LARGE SCALE GENOMIC DNA]</scope>
</reference>
<gene>
    <name evidence="1" type="ORF">CGOC_LOCUS9726</name>
</gene>
<evidence type="ECO:0000313" key="2">
    <source>
        <dbReference type="Proteomes" id="UP000271889"/>
    </source>
</evidence>
<dbReference type="EMBL" id="UYRV01108074">
    <property type="protein sequence ID" value="VDN24003.1"/>
    <property type="molecule type" value="Genomic_DNA"/>
</dbReference>